<gene>
    <name evidence="5" type="ORF">MIND_00940700</name>
</gene>
<dbReference type="EMBL" id="JACAZF010000008">
    <property type="protein sequence ID" value="KAF7297078.1"/>
    <property type="molecule type" value="Genomic_DNA"/>
</dbReference>
<feature type="domain" description="DNA repair protein Rev1 C-terminal" evidence="4">
    <location>
        <begin position="284"/>
        <end position="343"/>
    </location>
</feature>
<dbReference type="RefSeq" id="XP_037217437.1">
    <property type="nucleotide sequence ID" value="XM_037366025.1"/>
</dbReference>
<keyword evidence="2" id="KW-0639">Primosome</keyword>
<comment type="caution">
    <text evidence="5">The sequence shown here is derived from an EMBL/GenBank/DDBJ whole genome shotgun (WGS) entry which is preliminary data.</text>
</comment>
<keyword evidence="2" id="KW-0235">DNA replication</keyword>
<proteinExistence type="inferred from homology"/>
<accession>A0A8H6W0G9</accession>
<dbReference type="InterPro" id="IPR038401">
    <property type="entry name" value="Rev1_C_sf"/>
</dbReference>
<sequence>MVLTDEQRKAIVNWLSVVQKDESKRPNIRFGSRPLPASLKPALDHLAYVFADLILTDQDCFLSEKGSEALLRLIPDTRIVETLRNDWAGESSGSAAKWQAFKAQIKTYKKDSSARAQLIAAMEDIILRYTYPRLDENVSKKRNHLLKAPFCVHPKTGRTNNRFIDKKFSESRKPRNRREQPNDKELRELGIDIDWWAELQKDNTSKNVLRDILREQRILVANGGKAPTPPTRKEHKPKKYVPRPDLCRYPLPQAKYPDLPRLAQRVHNEDKPKKTKAFFKETDDVQNLVEDWVDSFKNFPPEAQDIEYVSKFLTKAMDSKQFTDTSVERTIAVVKWWLELLRR</sequence>
<keyword evidence="2" id="KW-0240">DNA-directed RNA polymerase</keyword>
<feature type="region of interest" description="Disordered" evidence="3">
    <location>
        <begin position="222"/>
        <end position="244"/>
    </location>
</feature>
<dbReference type="Gene3D" id="3.90.920.10">
    <property type="entry name" value="DNA primase, PRIM domain"/>
    <property type="match status" value="1"/>
</dbReference>
<evidence type="ECO:0000256" key="1">
    <source>
        <dbReference type="ARBA" id="ARBA00009762"/>
    </source>
</evidence>
<evidence type="ECO:0000313" key="5">
    <source>
        <dbReference type="EMBL" id="KAF7297078.1"/>
    </source>
</evidence>
<dbReference type="PANTHER" id="PTHR10536">
    <property type="entry name" value="DNA PRIMASE SMALL SUBUNIT"/>
    <property type="match status" value="1"/>
</dbReference>
<dbReference type="GO" id="GO:0003899">
    <property type="term" value="F:DNA-directed RNA polymerase activity"/>
    <property type="evidence" value="ECO:0007669"/>
    <property type="project" value="InterPro"/>
</dbReference>
<dbReference type="GO" id="GO:0000428">
    <property type="term" value="C:DNA-directed RNA polymerase complex"/>
    <property type="evidence" value="ECO:0007669"/>
    <property type="project" value="UniProtKB-KW"/>
</dbReference>
<evidence type="ECO:0000259" key="4">
    <source>
        <dbReference type="Pfam" id="PF16727"/>
    </source>
</evidence>
<keyword evidence="2" id="KW-0804">Transcription</keyword>
<dbReference type="Gene3D" id="1.20.58.1280">
    <property type="entry name" value="DNA repair protein Rev1, C-terminal domain"/>
    <property type="match status" value="1"/>
</dbReference>
<dbReference type="Proteomes" id="UP000636479">
    <property type="component" value="Unassembled WGS sequence"/>
</dbReference>
<dbReference type="Pfam" id="PF16727">
    <property type="entry name" value="REV1_C"/>
    <property type="match status" value="1"/>
</dbReference>
<evidence type="ECO:0000256" key="3">
    <source>
        <dbReference type="SAM" id="MobiDB-lite"/>
    </source>
</evidence>
<dbReference type="GO" id="GO:0006269">
    <property type="term" value="P:DNA replication, synthesis of primer"/>
    <property type="evidence" value="ECO:0007669"/>
    <property type="project" value="UniProtKB-KW"/>
</dbReference>
<evidence type="ECO:0000313" key="6">
    <source>
        <dbReference type="Proteomes" id="UP000636479"/>
    </source>
</evidence>
<name>A0A8H6W0G9_9AGAR</name>
<dbReference type="InterPro" id="IPR031991">
    <property type="entry name" value="Rev1_C"/>
</dbReference>
<protein>
    <recommendedName>
        <fullName evidence="2">DNA primase</fullName>
        <ecNumber evidence="2">2.7.7.-</ecNumber>
    </recommendedName>
</protein>
<keyword evidence="2" id="KW-0808">Transferase</keyword>
<dbReference type="GeneID" id="59348541"/>
<evidence type="ECO:0000256" key="2">
    <source>
        <dbReference type="RuleBase" id="RU003514"/>
    </source>
</evidence>
<reference evidence="5" key="1">
    <citation type="submission" date="2020-05" db="EMBL/GenBank/DDBJ databases">
        <title>Mycena genomes resolve the evolution of fungal bioluminescence.</title>
        <authorList>
            <person name="Tsai I.J."/>
        </authorList>
    </citation>
    <scope>NUCLEOTIDE SEQUENCE</scope>
    <source>
        <strain evidence="5">171206Taipei</strain>
    </source>
</reference>
<dbReference type="OrthoDB" id="427711at2759"/>
<comment type="similarity">
    <text evidence="1 2">Belongs to the eukaryotic-type primase small subunit family.</text>
</comment>
<dbReference type="EC" id="2.7.7.-" evidence="2"/>
<keyword evidence="6" id="KW-1185">Reference proteome</keyword>
<dbReference type="SUPFAM" id="SSF56747">
    <property type="entry name" value="Prim-pol domain"/>
    <property type="match status" value="1"/>
</dbReference>
<dbReference type="InterPro" id="IPR002755">
    <property type="entry name" value="DNA_primase_S"/>
</dbReference>
<dbReference type="AlphaFoldDB" id="A0A8H6W0G9"/>
<dbReference type="Pfam" id="PF01896">
    <property type="entry name" value="DNA_primase_S"/>
    <property type="match status" value="1"/>
</dbReference>
<organism evidence="5 6">
    <name type="scientific">Mycena indigotica</name>
    <dbReference type="NCBI Taxonomy" id="2126181"/>
    <lineage>
        <taxon>Eukaryota</taxon>
        <taxon>Fungi</taxon>
        <taxon>Dikarya</taxon>
        <taxon>Basidiomycota</taxon>
        <taxon>Agaricomycotina</taxon>
        <taxon>Agaricomycetes</taxon>
        <taxon>Agaricomycetidae</taxon>
        <taxon>Agaricales</taxon>
        <taxon>Marasmiineae</taxon>
        <taxon>Mycenaceae</taxon>
        <taxon>Mycena</taxon>
    </lineage>
</organism>